<dbReference type="SMART" id="SM01323">
    <property type="entry name" value="YajC"/>
    <property type="match status" value="1"/>
</dbReference>
<dbReference type="STRING" id="136857.CTEST_07430"/>
<comment type="similarity">
    <text evidence="2">Belongs to the YajC family.</text>
</comment>
<organism evidence="10 11">
    <name type="scientific">Corynebacterium testudinoris</name>
    <dbReference type="NCBI Taxonomy" id="136857"/>
    <lineage>
        <taxon>Bacteria</taxon>
        <taxon>Bacillati</taxon>
        <taxon>Actinomycetota</taxon>
        <taxon>Actinomycetes</taxon>
        <taxon>Mycobacteriales</taxon>
        <taxon>Corynebacteriaceae</taxon>
        <taxon>Corynebacterium</taxon>
    </lineage>
</organism>
<dbReference type="EMBL" id="CP011545">
    <property type="protein sequence ID" value="AKK08923.1"/>
    <property type="molecule type" value="Genomic_DNA"/>
</dbReference>
<dbReference type="PANTHER" id="PTHR33909">
    <property type="entry name" value="SEC TRANSLOCON ACCESSORY COMPLEX SUBUNIT YAJC"/>
    <property type="match status" value="1"/>
</dbReference>
<protein>
    <submittedName>
        <fullName evidence="10">Preprotein translocase, YajC subunit</fullName>
    </submittedName>
</protein>
<dbReference type="RefSeq" id="WP_047253195.1">
    <property type="nucleotide sequence ID" value="NZ_CP011545.1"/>
</dbReference>
<reference evidence="11" key="2">
    <citation type="submission" date="2015-05" db="EMBL/GenBank/DDBJ databases">
        <title>Complete genome sequence of Corynebacterium testudinoris DSM 44614, recovered from necrotic lesions in the mouth of a tortoise.</title>
        <authorList>
            <person name="Ruckert C."/>
            <person name="Albersmeier A."/>
            <person name="Winkler A."/>
            <person name="Tauch A."/>
        </authorList>
    </citation>
    <scope>NUCLEOTIDE SEQUENCE [LARGE SCALE GENOMIC DNA]</scope>
    <source>
        <strain evidence="11">DSM 44614</strain>
    </source>
</reference>
<keyword evidence="5" id="KW-0812">Transmembrane</keyword>
<dbReference type="Pfam" id="PF02699">
    <property type="entry name" value="YajC"/>
    <property type="match status" value="1"/>
</dbReference>
<dbReference type="InterPro" id="IPR003849">
    <property type="entry name" value="Preprotein_translocase_YajC"/>
</dbReference>
<keyword evidence="7" id="KW-1133">Transmembrane helix</keyword>
<dbReference type="PANTHER" id="PTHR33909:SF1">
    <property type="entry name" value="SEC TRANSLOCON ACCESSORY COMPLEX SUBUNIT YAJC"/>
    <property type="match status" value="1"/>
</dbReference>
<evidence type="ECO:0000256" key="5">
    <source>
        <dbReference type="ARBA" id="ARBA00022692"/>
    </source>
</evidence>
<keyword evidence="9" id="KW-0472">Membrane</keyword>
<comment type="subcellular location">
    <subcellularLocation>
        <location evidence="1">Cell membrane</location>
        <topology evidence="1">Single-pass membrane protein</topology>
    </subcellularLocation>
</comment>
<gene>
    <name evidence="10" type="ORF">CTEST_07430</name>
</gene>
<dbReference type="GO" id="GO:0015031">
    <property type="term" value="P:protein transport"/>
    <property type="evidence" value="ECO:0007669"/>
    <property type="project" value="UniProtKB-KW"/>
</dbReference>
<dbReference type="OrthoDB" id="4419940at2"/>
<evidence type="ECO:0000256" key="8">
    <source>
        <dbReference type="ARBA" id="ARBA00023010"/>
    </source>
</evidence>
<evidence type="ECO:0000256" key="2">
    <source>
        <dbReference type="ARBA" id="ARBA00006742"/>
    </source>
</evidence>
<sequence>MESLLLVLLLAVFLLPSFFMMRSQRRRQTAMRELQNSVSVGDRIVNVAGIHGTVVAVEGDLVTLEVSPGVEMTMDRIGVMRVLEAAPVEEVTVVEEIEDHPENR</sequence>
<keyword evidence="8" id="KW-0811">Translocation</keyword>
<dbReference type="PATRIC" id="fig|136857.5.peg.1482"/>
<reference evidence="10 11" key="1">
    <citation type="journal article" date="2015" name="Genome Announc.">
        <title>Complete Genome Sequence of the Type Strain Corynebacterium testudinoris DSM 44614, Recovered from Necrotic Lesions in the Mouth of a Tortoise.</title>
        <authorList>
            <person name="Ruckert C."/>
            <person name="Kriete M."/>
            <person name="Jaenicke S."/>
            <person name="Winkler A."/>
            <person name="Tauch A."/>
        </authorList>
    </citation>
    <scope>NUCLEOTIDE SEQUENCE [LARGE SCALE GENOMIC DNA]</scope>
    <source>
        <strain evidence="10 11">DSM 44614</strain>
    </source>
</reference>
<evidence type="ECO:0000256" key="6">
    <source>
        <dbReference type="ARBA" id="ARBA00022927"/>
    </source>
</evidence>
<accession>A0A0G3HAI7</accession>
<keyword evidence="11" id="KW-1185">Reference proteome</keyword>
<proteinExistence type="inferred from homology"/>
<dbReference type="Proteomes" id="UP000035540">
    <property type="component" value="Chromosome"/>
</dbReference>
<evidence type="ECO:0000256" key="3">
    <source>
        <dbReference type="ARBA" id="ARBA00022448"/>
    </source>
</evidence>
<keyword evidence="4" id="KW-1003">Cell membrane</keyword>
<keyword evidence="3" id="KW-0813">Transport</keyword>
<dbReference type="AlphaFoldDB" id="A0A0G3HAI7"/>
<evidence type="ECO:0000256" key="4">
    <source>
        <dbReference type="ARBA" id="ARBA00022475"/>
    </source>
</evidence>
<evidence type="ECO:0000256" key="7">
    <source>
        <dbReference type="ARBA" id="ARBA00022989"/>
    </source>
</evidence>
<dbReference type="GO" id="GO:0005886">
    <property type="term" value="C:plasma membrane"/>
    <property type="evidence" value="ECO:0007669"/>
    <property type="project" value="UniProtKB-SubCell"/>
</dbReference>
<evidence type="ECO:0000256" key="1">
    <source>
        <dbReference type="ARBA" id="ARBA00004162"/>
    </source>
</evidence>
<evidence type="ECO:0000256" key="9">
    <source>
        <dbReference type="ARBA" id="ARBA00023136"/>
    </source>
</evidence>
<name>A0A0G3HAI7_9CORY</name>
<evidence type="ECO:0000313" key="10">
    <source>
        <dbReference type="EMBL" id="AKK08923.1"/>
    </source>
</evidence>
<dbReference type="NCBIfam" id="TIGR00739">
    <property type="entry name" value="yajC"/>
    <property type="match status" value="1"/>
</dbReference>
<evidence type="ECO:0000313" key="11">
    <source>
        <dbReference type="Proteomes" id="UP000035540"/>
    </source>
</evidence>
<keyword evidence="6" id="KW-0653">Protein transport</keyword>
<dbReference type="KEGG" id="cted:CTEST_07430"/>